<evidence type="ECO:0000313" key="4">
    <source>
        <dbReference type="EMBL" id="PZG00879.1"/>
    </source>
</evidence>
<evidence type="ECO:0000259" key="3">
    <source>
        <dbReference type="Pfam" id="PF02709"/>
    </source>
</evidence>
<evidence type="ECO:0008006" key="6">
    <source>
        <dbReference type="Google" id="ProtNLM"/>
    </source>
</evidence>
<dbReference type="InterPro" id="IPR027791">
    <property type="entry name" value="Galactosyl_T_C"/>
</dbReference>
<keyword evidence="5" id="KW-1185">Reference proteome</keyword>
<reference evidence="4 5" key="1">
    <citation type="submission" date="2018-01" db="EMBL/GenBank/DDBJ databases">
        <title>Draft genome sequence of Jishengella endophytica.</title>
        <authorList>
            <person name="Sahin N."/>
            <person name="Ay H."/>
            <person name="Saygin H."/>
        </authorList>
    </citation>
    <scope>NUCLEOTIDE SEQUENCE [LARGE SCALE GENOMIC DNA]</scope>
    <source>
        <strain evidence="4 5">DSM 45430</strain>
    </source>
</reference>
<comment type="caution">
    <text evidence="4">The sequence shown here is derived from an EMBL/GenBank/DDBJ whole genome shotgun (WGS) entry which is preliminary data.</text>
</comment>
<sequence length="399" mass="44806">MSYLKPTDPAVLAKAVADNLVVAADPDAPASGLYYWEISRPWRDKVVDAARTCAAETIRTLGESLLADPTDHLRYWALHAALVERHGHDCAVDDLMHLGWRAECNSRLGHVLNEDYTSDAVPVTVEEMAAFDPGLRLPEGAAPEVLVVIPFHSRLEGGGERLRNLLACLRSLRDQSLPREQYQVTVVESDEQSRWRDVISRFADNYIFAPKDGVFNKSWAMNVGVANTPGPTEIICHMDADVLADRDFLARNVDRMREPGTMGHLPYRDMVAMDYPATWRAIRERLHGGAAAPDPRRLRAFTLRRGPGLCFFARAELYYRTGGMDERFQGWGGEDIEFNYRFGFDAAYDAFDEPLLHMRHPSYSELRADGKLINAHLVPGSWQPTRPIGQLDQFTPAGV</sequence>
<dbReference type="Pfam" id="PF00535">
    <property type="entry name" value="Glycos_transf_2"/>
    <property type="match status" value="1"/>
</dbReference>
<dbReference type="OrthoDB" id="4120491at2"/>
<dbReference type="Proteomes" id="UP000248627">
    <property type="component" value="Unassembled WGS sequence"/>
</dbReference>
<dbReference type="EMBL" id="POTX01000003">
    <property type="protein sequence ID" value="PZG00879.1"/>
    <property type="molecule type" value="Genomic_DNA"/>
</dbReference>
<dbReference type="Gene3D" id="3.90.550.10">
    <property type="entry name" value="Spore Coat Polysaccharide Biosynthesis Protein SpsA, Chain A"/>
    <property type="match status" value="1"/>
</dbReference>
<protein>
    <recommendedName>
        <fullName evidence="6">Glycosyltransferase like family 2</fullName>
    </recommendedName>
</protein>
<dbReference type="AlphaFoldDB" id="A0A2W2DAC8"/>
<dbReference type="GO" id="GO:0016740">
    <property type="term" value="F:transferase activity"/>
    <property type="evidence" value="ECO:0007669"/>
    <property type="project" value="UniProtKB-KW"/>
</dbReference>
<accession>A0A2W2DAC8</accession>
<evidence type="ECO:0000313" key="5">
    <source>
        <dbReference type="Proteomes" id="UP000248627"/>
    </source>
</evidence>
<dbReference type="InterPro" id="IPR001173">
    <property type="entry name" value="Glyco_trans_2-like"/>
</dbReference>
<gene>
    <name evidence="4" type="ORF">C1I93_00960</name>
</gene>
<dbReference type="RefSeq" id="WP_111241267.1">
    <property type="nucleotide sequence ID" value="NZ_POTX01000003.1"/>
</dbReference>
<evidence type="ECO:0000259" key="2">
    <source>
        <dbReference type="Pfam" id="PF00535"/>
    </source>
</evidence>
<keyword evidence="1" id="KW-0808">Transferase</keyword>
<dbReference type="SUPFAM" id="SSF53448">
    <property type="entry name" value="Nucleotide-diphospho-sugar transferases"/>
    <property type="match status" value="1"/>
</dbReference>
<dbReference type="Pfam" id="PF02709">
    <property type="entry name" value="Glyco_transf_7C"/>
    <property type="match status" value="1"/>
</dbReference>
<organism evidence="4 5">
    <name type="scientific">Micromonospora endophytica</name>
    <dbReference type="NCBI Taxonomy" id="515350"/>
    <lineage>
        <taxon>Bacteria</taxon>
        <taxon>Bacillati</taxon>
        <taxon>Actinomycetota</taxon>
        <taxon>Actinomycetes</taxon>
        <taxon>Micromonosporales</taxon>
        <taxon>Micromonosporaceae</taxon>
        <taxon>Micromonospora</taxon>
    </lineage>
</organism>
<proteinExistence type="predicted"/>
<evidence type="ECO:0000256" key="1">
    <source>
        <dbReference type="ARBA" id="ARBA00022679"/>
    </source>
</evidence>
<feature type="domain" description="Glycosyltransferase 2-like" evidence="2">
    <location>
        <begin position="147"/>
        <end position="284"/>
    </location>
</feature>
<dbReference type="InterPro" id="IPR029044">
    <property type="entry name" value="Nucleotide-diphossugar_trans"/>
</dbReference>
<name>A0A2W2DAC8_9ACTN</name>
<feature type="domain" description="Galactosyltransferase C-terminal" evidence="3">
    <location>
        <begin position="312"/>
        <end position="342"/>
    </location>
</feature>